<name>A0A1E3PPF4_9ASCO</name>
<evidence type="ECO:0000313" key="2">
    <source>
        <dbReference type="EMBL" id="ODQ67313.1"/>
    </source>
</evidence>
<dbReference type="Pfam" id="PF01042">
    <property type="entry name" value="Ribonuc_L-PSP"/>
    <property type="match status" value="1"/>
</dbReference>
<dbReference type="EMBL" id="KV454407">
    <property type="protein sequence ID" value="ODQ67313.1"/>
    <property type="molecule type" value="Genomic_DNA"/>
</dbReference>
<dbReference type="FunFam" id="3.30.1330.40:FF:000001">
    <property type="entry name" value="L-PSP family endoribonuclease"/>
    <property type="match status" value="1"/>
</dbReference>
<dbReference type="InterPro" id="IPR035959">
    <property type="entry name" value="RutC-like_sf"/>
</dbReference>
<protein>
    <submittedName>
        <fullName evidence="2">Protein HMF1</fullName>
    </submittedName>
</protein>
<dbReference type="Proteomes" id="UP000095009">
    <property type="component" value="Unassembled WGS sequence"/>
</dbReference>
<gene>
    <name evidence="2" type="ORF">NADFUDRAFT_45451</name>
</gene>
<reference evidence="2 3" key="1">
    <citation type="journal article" date="2016" name="Proc. Natl. Acad. Sci. U.S.A.">
        <title>Comparative genomics of biotechnologically important yeasts.</title>
        <authorList>
            <person name="Riley R."/>
            <person name="Haridas S."/>
            <person name="Wolfe K.H."/>
            <person name="Lopes M.R."/>
            <person name="Hittinger C.T."/>
            <person name="Goeker M."/>
            <person name="Salamov A.A."/>
            <person name="Wisecaver J.H."/>
            <person name="Long T.M."/>
            <person name="Calvey C.H."/>
            <person name="Aerts A.L."/>
            <person name="Barry K.W."/>
            <person name="Choi C."/>
            <person name="Clum A."/>
            <person name="Coughlan A.Y."/>
            <person name="Deshpande S."/>
            <person name="Douglass A.P."/>
            <person name="Hanson S.J."/>
            <person name="Klenk H.-P."/>
            <person name="LaButti K.M."/>
            <person name="Lapidus A."/>
            <person name="Lindquist E.A."/>
            <person name="Lipzen A.M."/>
            <person name="Meier-Kolthoff J.P."/>
            <person name="Ohm R.A."/>
            <person name="Otillar R.P."/>
            <person name="Pangilinan J.L."/>
            <person name="Peng Y."/>
            <person name="Rokas A."/>
            <person name="Rosa C.A."/>
            <person name="Scheuner C."/>
            <person name="Sibirny A.A."/>
            <person name="Slot J.C."/>
            <person name="Stielow J.B."/>
            <person name="Sun H."/>
            <person name="Kurtzman C.P."/>
            <person name="Blackwell M."/>
            <person name="Grigoriev I.V."/>
            <person name="Jeffries T.W."/>
        </authorList>
    </citation>
    <scope>NUCLEOTIDE SEQUENCE [LARGE SCALE GENOMIC DNA]</scope>
    <source>
        <strain evidence="2 3">DSM 6958</strain>
    </source>
</reference>
<dbReference type="Gene3D" id="3.30.1330.40">
    <property type="entry name" value="RutC-like"/>
    <property type="match status" value="1"/>
</dbReference>
<sequence>MSIVPITAAGAPVPVAPYSQAIKAGGFLYLSGQVPLKATGELVTGDIQDQTHQIFHNIKAVLEAAGVDLTKVVKVNIFLVDMAQFSKVNEVYAQYFNVHRPARSCVAVKELPMKVDIEIECIALAA</sequence>
<accession>A0A1E3PPF4</accession>
<dbReference type="OrthoDB" id="309640at2759"/>
<comment type="similarity">
    <text evidence="1">Belongs to the RutC family.</text>
</comment>
<dbReference type="NCBIfam" id="TIGR00004">
    <property type="entry name" value="Rid family detoxifying hydrolase"/>
    <property type="match status" value="1"/>
</dbReference>
<dbReference type="PROSITE" id="PS01094">
    <property type="entry name" value="UPF0076"/>
    <property type="match status" value="1"/>
</dbReference>
<dbReference type="PANTHER" id="PTHR11803">
    <property type="entry name" value="2-IMINOBUTANOATE/2-IMINOPROPANOATE DEAMINASE RIDA"/>
    <property type="match status" value="1"/>
</dbReference>
<evidence type="ECO:0000256" key="1">
    <source>
        <dbReference type="ARBA" id="ARBA00010552"/>
    </source>
</evidence>
<dbReference type="CDD" id="cd00448">
    <property type="entry name" value="YjgF_YER057c_UK114_family"/>
    <property type="match status" value="1"/>
</dbReference>
<dbReference type="SUPFAM" id="SSF55298">
    <property type="entry name" value="YjgF-like"/>
    <property type="match status" value="1"/>
</dbReference>
<dbReference type="InterPro" id="IPR006175">
    <property type="entry name" value="YjgF/YER057c/UK114"/>
</dbReference>
<keyword evidence="3" id="KW-1185">Reference proteome</keyword>
<dbReference type="STRING" id="857566.A0A1E3PPF4"/>
<proteinExistence type="inferred from homology"/>
<dbReference type="PANTHER" id="PTHR11803:SF58">
    <property type="entry name" value="PROTEIN HMF1-RELATED"/>
    <property type="match status" value="1"/>
</dbReference>
<evidence type="ECO:0000313" key="3">
    <source>
        <dbReference type="Proteomes" id="UP000095009"/>
    </source>
</evidence>
<dbReference type="AlphaFoldDB" id="A0A1E3PPF4"/>
<dbReference type="GO" id="GO:0005739">
    <property type="term" value="C:mitochondrion"/>
    <property type="evidence" value="ECO:0007669"/>
    <property type="project" value="TreeGrafter"/>
</dbReference>
<organism evidence="2 3">
    <name type="scientific">Nadsonia fulvescens var. elongata DSM 6958</name>
    <dbReference type="NCBI Taxonomy" id="857566"/>
    <lineage>
        <taxon>Eukaryota</taxon>
        <taxon>Fungi</taxon>
        <taxon>Dikarya</taxon>
        <taxon>Ascomycota</taxon>
        <taxon>Saccharomycotina</taxon>
        <taxon>Dipodascomycetes</taxon>
        <taxon>Dipodascales</taxon>
        <taxon>Dipodascales incertae sedis</taxon>
        <taxon>Nadsonia</taxon>
    </lineage>
</organism>
<dbReference type="GO" id="GO:0019239">
    <property type="term" value="F:deaminase activity"/>
    <property type="evidence" value="ECO:0007669"/>
    <property type="project" value="TreeGrafter"/>
</dbReference>
<dbReference type="InterPro" id="IPR019897">
    <property type="entry name" value="RidA_CS"/>
</dbReference>
<dbReference type="InterPro" id="IPR006056">
    <property type="entry name" value="RidA"/>
</dbReference>
<dbReference type="GO" id="GO:0005829">
    <property type="term" value="C:cytosol"/>
    <property type="evidence" value="ECO:0007669"/>
    <property type="project" value="TreeGrafter"/>
</dbReference>